<feature type="domain" description="HTH cro/C1-type" evidence="1">
    <location>
        <begin position="1"/>
        <end position="46"/>
    </location>
</feature>
<evidence type="ECO:0000313" key="2">
    <source>
        <dbReference type="EMBL" id="AJE32556.1"/>
    </source>
</evidence>
<dbReference type="Gene3D" id="1.10.260.40">
    <property type="entry name" value="lambda repressor-like DNA-binding domains"/>
    <property type="match status" value="1"/>
</dbReference>
<proteinExistence type="predicted"/>
<dbReference type="GO" id="GO:0003677">
    <property type="term" value="F:DNA binding"/>
    <property type="evidence" value="ECO:0007669"/>
    <property type="project" value="InterPro"/>
</dbReference>
<dbReference type="STRING" id="1223515.B842_03515"/>
<dbReference type="AlphaFoldDB" id="A0A0B5D1N8"/>
<dbReference type="Proteomes" id="UP000031524">
    <property type="component" value="Chromosome"/>
</dbReference>
<accession>A0A0B5D1N8</accession>
<organism evidence="2 3">
    <name type="scientific">Corynebacterium humireducens NBRC 106098 = DSM 45392</name>
    <dbReference type="NCBI Taxonomy" id="1223515"/>
    <lineage>
        <taxon>Bacteria</taxon>
        <taxon>Bacillati</taxon>
        <taxon>Actinomycetota</taxon>
        <taxon>Actinomycetes</taxon>
        <taxon>Mycobacteriales</taxon>
        <taxon>Corynebacteriaceae</taxon>
        <taxon>Corynebacterium</taxon>
    </lineage>
</organism>
<dbReference type="InterPro" id="IPR001387">
    <property type="entry name" value="Cro/C1-type_HTH"/>
</dbReference>
<dbReference type="EMBL" id="CP005286">
    <property type="protein sequence ID" value="AJE32556.1"/>
    <property type="molecule type" value="Genomic_DNA"/>
</dbReference>
<dbReference type="InterPro" id="IPR010982">
    <property type="entry name" value="Lambda_DNA-bd_dom_sf"/>
</dbReference>
<sequence>MTQTTLARETGFSVSYINDLIRGRRSPNGRVISRVAAVLKVPKSMLIPATEDAA</sequence>
<gene>
    <name evidence="2" type="ORF">B842_03515</name>
</gene>
<dbReference type="KEGG" id="chm:B842_03515"/>
<keyword evidence="3" id="KW-1185">Reference proteome</keyword>
<dbReference type="CDD" id="cd00093">
    <property type="entry name" value="HTH_XRE"/>
    <property type="match status" value="1"/>
</dbReference>
<evidence type="ECO:0000259" key="1">
    <source>
        <dbReference type="PROSITE" id="PS50943"/>
    </source>
</evidence>
<dbReference type="Pfam" id="PF01381">
    <property type="entry name" value="HTH_3"/>
    <property type="match status" value="1"/>
</dbReference>
<evidence type="ECO:0000313" key="3">
    <source>
        <dbReference type="Proteomes" id="UP000031524"/>
    </source>
</evidence>
<dbReference type="SUPFAM" id="SSF47413">
    <property type="entry name" value="lambda repressor-like DNA-binding domains"/>
    <property type="match status" value="1"/>
</dbReference>
<reference evidence="2 3" key="1">
    <citation type="submission" date="2013-04" db="EMBL/GenBank/DDBJ databases">
        <title>Complete genome sequence of Corynebacterium humireducens DSM 45392(T), isolated from a wastewater-fed microbial fuel cell.</title>
        <authorList>
            <person name="Ruckert C."/>
            <person name="Albersmeier A."/>
            <person name="Kalinowski J."/>
        </authorList>
    </citation>
    <scope>NUCLEOTIDE SEQUENCE [LARGE SCALE GENOMIC DNA]</scope>
    <source>
        <strain evidence="3">MFC-5</strain>
    </source>
</reference>
<protein>
    <submittedName>
        <fullName evidence="2">Xre family transcriptional regulator</fullName>
    </submittedName>
</protein>
<dbReference type="PROSITE" id="PS50943">
    <property type="entry name" value="HTH_CROC1"/>
    <property type="match status" value="1"/>
</dbReference>
<dbReference type="HOGENOM" id="CLU_3042456_0_0_11"/>
<name>A0A0B5D1N8_9CORY</name>